<evidence type="ECO:0000313" key="1">
    <source>
        <dbReference type="EMBL" id="RRT39397.1"/>
    </source>
</evidence>
<organism evidence="1 2">
    <name type="scientific">Ensete ventricosum</name>
    <name type="common">Abyssinian banana</name>
    <name type="synonym">Musa ensete</name>
    <dbReference type="NCBI Taxonomy" id="4639"/>
    <lineage>
        <taxon>Eukaryota</taxon>
        <taxon>Viridiplantae</taxon>
        <taxon>Streptophyta</taxon>
        <taxon>Embryophyta</taxon>
        <taxon>Tracheophyta</taxon>
        <taxon>Spermatophyta</taxon>
        <taxon>Magnoliopsida</taxon>
        <taxon>Liliopsida</taxon>
        <taxon>Zingiberales</taxon>
        <taxon>Musaceae</taxon>
        <taxon>Ensete</taxon>
    </lineage>
</organism>
<reference evidence="1 2" key="1">
    <citation type="journal article" date="2014" name="Agronomy (Basel)">
        <title>A Draft Genome Sequence for Ensete ventricosum, the Drought-Tolerant Tree Against Hunger.</title>
        <authorList>
            <person name="Harrison J."/>
            <person name="Moore K.A."/>
            <person name="Paszkiewicz K."/>
            <person name="Jones T."/>
            <person name="Grant M."/>
            <person name="Ambacheew D."/>
            <person name="Muzemil S."/>
            <person name="Studholme D.J."/>
        </authorList>
    </citation>
    <scope>NUCLEOTIDE SEQUENCE [LARGE SCALE GENOMIC DNA]</scope>
</reference>
<comment type="caution">
    <text evidence="1">The sequence shown here is derived from an EMBL/GenBank/DDBJ whole genome shotgun (WGS) entry which is preliminary data.</text>
</comment>
<dbReference type="EMBL" id="AMZH03020219">
    <property type="protein sequence ID" value="RRT39397.1"/>
    <property type="molecule type" value="Genomic_DNA"/>
</dbReference>
<dbReference type="Proteomes" id="UP000287651">
    <property type="component" value="Unassembled WGS sequence"/>
</dbReference>
<protein>
    <submittedName>
        <fullName evidence="1">Uncharacterized protein</fullName>
    </submittedName>
</protein>
<proteinExistence type="predicted"/>
<evidence type="ECO:0000313" key="2">
    <source>
        <dbReference type="Proteomes" id="UP000287651"/>
    </source>
</evidence>
<gene>
    <name evidence="1" type="ORF">B296_00021572</name>
</gene>
<sequence>MGMAAAYKGGAYGHGTSPPVGGCCPRVMAPVVGAIDGRGKRKRYGRSVEVTTATTVSWWEITMHGIAREGGE</sequence>
<accession>A0A426XIU5</accession>
<name>A0A426XIU5_ENSVE</name>
<dbReference type="AlphaFoldDB" id="A0A426XIU5"/>